<dbReference type="Gene3D" id="1.20.5.170">
    <property type="match status" value="1"/>
</dbReference>
<comment type="similarity">
    <text evidence="3">Belongs to the intermediate filament family.</text>
</comment>
<dbReference type="AlphaFoldDB" id="A0A8J9YUZ4"/>
<gene>
    <name evidence="6" type="primary">KRT79</name>
    <name evidence="6" type="ORF">BLAG_LOCUS5519</name>
</gene>
<sequence length="557" mass="58394">MSAILQHKAFSSSSSASFSSSGGGRAGGGGGAFGGGGASFGGGGASFGGGGASFGGGGARASFGGGARSSGSSSFSMGRSGGGFGGGRAGGAGGARMMGAGRAGGGGGGRSYGGASMTAEQAQQMLVSLGEVRVDRSGDKDELAGLNDRFASFINKVRYLEEMNRKLTLQLEMVLKKSGAGAPDIGKMWEAELNNIRKLIEVVNNEKNALNSEKDGLQGEAATLKASFEEEQTRNEGLRDEITALRPDVDNVSVERVDLEARLDTIKAEIDFLKEVYAAELDALRGQIIDDGPGGVTTIDVGGAPDIDFNSILEEVRAQYDALAQQSKMESQGWYDTKVQGLTQQQGQAGRGLDDARAELSKMTSELRRLQAQIEAAKARNAQLQDQLTAVEERGVKQLEAKQEEITKLEEELTTIRSKIKEQMVEYQALMAVKMALDVEIGAYRKLLEGEEVSALAAGDSALAAEDSALAAEDSALAAEDSALAAEDSALVAGEALRALCNRQLSGGPEERHSQQLMPSSSKGVPRYIAVYLPLFHFVFCCLPLPFTTKPCCPLQW</sequence>
<dbReference type="Gene3D" id="1.20.5.500">
    <property type="entry name" value="Single helix bin"/>
    <property type="match status" value="1"/>
</dbReference>
<dbReference type="InterPro" id="IPR039008">
    <property type="entry name" value="IF_rod_dom"/>
</dbReference>
<dbReference type="GO" id="GO:0005200">
    <property type="term" value="F:structural constituent of cytoskeleton"/>
    <property type="evidence" value="ECO:0007669"/>
    <property type="project" value="TreeGrafter"/>
</dbReference>
<evidence type="ECO:0000256" key="4">
    <source>
        <dbReference type="SAM" id="Coils"/>
    </source>
</evidence>
<dbReference type="PROSITE" id="PS00226">
    <property type="entry name" value="IF_ROD_1"/>
    <property type="match status" value="1"/>
</dbReference>
<dbReference type="PROSITE" id="PS51842">
    <property type="entry name" value="IF_ROD_2"/>
    <property type="match status" value="1"/>
</dbReference>
<dbReference type="OrthoDB" id="2441647at2759"/>
<dbReference type="FunFam" id="1.20.5.1160:FF:000001">
    <property type="entry name" value="Keratin type II"/>
    <property type="match status" value="1"/>
</dbReference>
<evidence type="ECO:0000256" key="2">
    <source>
        <dbReference type="ARBA" id="ARBA00023054"/>
    </source>
</evidence>
<dbReference type="SMART" id="SM01391">
    <property type="entry name" value="Filament"/>
    <property type="match status" value="1"/>
</dbReference>
<dbReference type="SUPFAM" id="SSF64593">
    <property type="entry name" value="Intermediate filament protein, coiled coil region"/>
    <property type="match status" value="2"/>
</dbReference>
<dbReference type="Gene3D" id="1.20.5.1160">
    <property type="entry name" value="Vasodilator-stimulated phosphoprotein"/>
    <property type="match status" value="1"/>
</dbReference>
<keyword evidence="1 3" id="KW-0403">Intermediate filament</keyword>
<dbReference type="PANTHER" id="PTHR45652:SF21">
    <property type="entry name" value="ZINC FINGER CCCH DOMAIN-CONTAINING PROTEIN 13-LIKE ISOFORM X1"/>
    <property type="match status" value="1"/>
</dbReference>
<dbReference type="Pfam" id="PF00038">
    <property type="entry name" value="Filament"/>
    <property type="match status" value="1"/>
</dbReference>
<evidence type="ECO:0000259" key="5">
    <source>
        <dbReference type="PROSITE" id="PS51842"/>
    </source>
</evidence>
<name>A0A8J9YUZ4_BRALA</name>
<reference evidence="6" key="1">
    <citation type="submission" date="2022-01" db="EMBL/GenBank/DDBJ databases">
        <authorList>
            <person name="Braso-Vives M."/>
        </authorList>
    </citation>
    <scope>NUCLEOTIDE SEQUENCE</scope>
</reference>
<dbReference type="GO" id="GO:0005882">
    <property type="term" value="C:intermediate filament"/>
    <property type="evidence" value="ECO:0007669"/>
    <property type="project" value="UniProtKB-KW"/>
</dbReference>
<keyword evidence="7" id="KW-1185">Reference proteome</keyword>
<dbReference type="PANTHER" id="PTHR45652">
    <property type="entry name" value="GLIAL FIBRILLARY ACIDIC PROTEIN"/>
    <property type="match status" value="1"/>
</dbReference>
<feature type="coiled-coil region" evidence="4">
    <location>
        <begin position="193"/>
        <end position="276"/>
    </location>
</feature>
<evidence type="ECO:0000313" key="7">
    <source>
        <dbReference type="Proteomes" id="UP000838412"/>
    </source>
</evidence>
<dbReference type="GO" id="GO:0005737">
    <property type="term" value="C:cytoplasm"/>
    <property type="evidence" value="ECO:0007669"/>
    <property type="project" value="TreeGrafter"/>
</dbReference>
<feature type="coiled-coil region" evidence="4">
    <location>
        <begin position="353"/>
        <end position="426"/>
    </location>
</feature>
<dbReference type="Proteomes" id="UP000838412">
    <property type="component" value="Chromosome 12"/>
</dbReference>
<evidence type="ECO:0000313" key="6">
    <source>
        <dbReference type="EMBL" id="CAH1242200.1"/>
    </source>
</evidence>
<protein>
    <submittedName>
        <fullName evidence="6">KRT79 protein</fullName>
    </submittedName>
</protein>
<proteinExistence type="inferred from homology"/>
<dbReference type="GO" id="GO:0045109">
    <property type="term" value="P:intermediate filament organization"/>
    <property type="evidence" value="ECO:0007669"/>
    <property type="project" value="TreeGrafter"/>
</dbReference>
<dbReference type="EMBL" id="OV696697">
    <property type="protein sequence ID" value="CAH1242200.1"/>
    <property type="molecule type" value="Genomic_DNA"/>
</dbReference>
<keyword evidence="2 4" id="KW-0175">Coiled coil</keyword>
<evidence type="ECO:0000256" key="3">
    <source>
        <dbReference type="RuleBase" id="RU000685"/>
    </source>
</evidence>
<organism evidence="6 7">
    <name type="scientific">Branchiostoma lanceolatum</name>
    <name type="common">Common lancelet</name>
    <name type="synonym">Amphioxus lanceolatum</name>
    <dbReference type="NCBI Taxonomy" id="7740"/>
    <lineage>
        <taxon>Eukaryota</taxon>
        <taxon>Metazoa</taxon>
        <taxon>Chordata</taxon>
        <taxon>Cephalochordata</taxon>
        <taxon>Leptocardii</taxon>
        <taxon>Amphioxiformes</taxon>
        <taxon>Branchiostomatidae</taxon>
        <taxon>Branchiostoma</taxon>
    </lineage>
</organism>
<dbReference type="InterPro" id="IPR018039">
    <property type="entry name" value="IF_conserved"/>
</dbReference>
<feature type="domain" description="IF rod" evidence="5">
    <location>
        <begin position="139"/>
        <end position="455"/>
    </location>
</feature>
<evidence type="ECO:0000256" key="1">
    <source>
        <dbReference type="ARBA" id="ARBA00022754"/>
    </source>
</evidence>
<accession>A0A8J9YUZ4</accession>
<dbReference type="InterPro" id="IPR050405">
    <property type="entry name" value="Intermediate_filament"/>
</dbReference>